<organism evidence="10 11">
    <name type="scientific">Novosphingobium rhizovicinum</name>
    <dbReference type="NCBI Taxonomy" id="3228928"/>
    <lineage>
        <taxon>Bacteria</taxon>
        <taxon>Pseudomonadati</taxon>
        <taxon>Pseudomonadota</taxon>
        <taxon>Alphaproteobacteria</taxon>
        <taxon>Sphingomonadales</taxon>
        <taxon>Sphingomonadaceae</taxon>
        <taxon>Novosphingobium</taxon>
    </lineage>
</organism>
<dbReference type="RefSeq" id="WP_367774812.1">
    <property type="nucleotide sequence ID" value="NZ_JBFNXR010000052.1"/>
</dbReference>
<reference evidence="10 11" key="1">
    <citation type="submission" date="2024-06" db="EMBL/GenBank/DDBJ databases">
        <title>Novosphingobium rhizovicinus M1R2S20.</title>
        <authorList>
            <person name="Sun J.-Q."/>
        </authorList>
    </citation>
    <scope>NUCLEOTIDE SEQUENCE [LARGE SCALE GENOMIC DNA]</scope>
    <source>
        <strain evidence="10 11">M1R2S20</strain>
    </source>
</reference>
<evidence type="ECO:0000256" key="4">
    <source>
        <dbReference type="SAM" id="SignalP"/>
    </source>
</evidence>
<dbReference type="Pfam" id="PF11721">
    <property type="entry name" value="Malectin"/>
    <property type="match status" value="1"/>
</dbReference>
<feature type="domain" description="Glycoside hydrolase family 2 catalytic" evidence="6">
    <location>
        <begin position="329"/>
        <end position="641"/>
    </location>
</feature>
<dbReference type="InterPro" id="IPR008979">
    <property type="entry name" value="Galactose-bd-like_sf"/>
</dbReference>
<evidence type="ECO:0000259" key="6">
    <source>
        <dbReference type="Pfam" id="PF02836"/>
    </source>
</evidence>
<feature type="domain" description="DUF4982" evidence="9">
    <location>
        <begin position="667"/>
        <end position="723"/>
    </location>
</feature>
<evidence type="ECO:0000259" key="8">
    <source>
        <dbReference type="Pfam" id="PF11721"/>
    </source>
</evidence>
<protein>
    <submittedName>
        <fullName evidence="10">Glycoside hydrolase family 2 TIM barrel-domain containing protein</fullName>
    </submittedName>
</protein>
<dbReference type="Gene3D" id="2.60.120.260">
    <property type="entry name" value="Galactose-binding domain-like"/>
    <property type="match status" value="1"/>
</dbReference>
<dbReference type="InterPro" id="IPR036156">
    <property type="entry name" value="Beta-gal/glucu_dom_sf"/>
</dbReference>
<dbReference type="InterPro" id="IPR006102">
    <property type="entry name" value="Ig-like_GH2"/>
</dbReference>
<proteinExistence type="inferred from homology"/>
<evidence type="ECO:0000256" key="1">
    <source>
        <dbReference type="ARBA" id="ARBA00007401"/>
    </source>
</evidence>
<dbReference type="Proteomes" id="UP001556118">
    <property type="component" value="Unassembled WGS sequence"/>
</dbReference>
<dbReference type="InterPro" id="IPR013783">
    <property type="entry name" value="Ig-like_fold"/>
</dbReference>
<keyword evidence="3" id="KW-0326">Glycosidase</keyword>
<evidence type="ECO:0000256" key="3">
    <source>
        <dbReference type="ARBA" id="ARBA00023295"/>
    </source>
</evidence>
<accession>A0ABV3RFC5</accession>
<dbReference type="PRINTS" id="PR00132">
    <property type="entry name" value="GLHYDRLASE2"/>
</dbReference>
<gene>
    <name evidence="10" type="ORF">ABUH87_14670</name>
</gene>
<dbReference type="GO" id="GO:0016787">
    <property type="term" value="F:hydrolase activity"/>
    <property type="evidence" value="ECO:0007669"/>
    <property type="project" value="UniProtKB-KW"/>
</dbReference>
<dbReference type="Pfam" id="PF00703">
    <property type="entry name" value="Glyco_hydro_2"/>
    <property type="match status" value="1"/>
</dbReference>
<dbReference type="InterPro" id="IPR006104">
    <property type="entry name" value="Glyco_hydro_2_N"/>
</dbReference>
<evidence type="ECO:0000256" key="2">
    <source>
        <dbReference type="ARBA" id="ARBA00022801"/>
    </source>
</evidence>
<dbReference type="Pfam" id="PF02837">
    <property type="entry name" value="Glyco_hydro_2_N"/>
    <property type="match status" value="1"/>
</dbReference>
<dbReference type="PANTHER" id="PTHR42732">
    <property type="entry name" value="BETA-GALACTOSIDASE"/>
    <property type="match status" value="1"/>
</dbReference>
<dbReference type="SUPFAM" id="SSF49785">
    <property type="entry name" value="Galactose-binding domain-like"/>
    <property type="match status" value="2"/>
</dbReference>
<keyword evidence="11" id="KW-1185">Reference proteome</keyword>
<evidence type="ECO:0000313" key="10">
    <source>
        <dbReference type="EMBL" id="MEW9856379.1"/>
    </source>
</evidence>
<dbReference type="InterPro" id="IPR021720">
    <property type="entry name" value="Malectin_dom"/>
</dbReference>
<feature type="signal peptide" evidence="4">
    <location>
        <begin position="1"/>
        <end position="26"/>
    </location>
</feature>
<dbReference type="Gene3D" id="2.60.40.10">
    <property type="entry name" value="Immunoglobulins"/>
    <property type="match status" value="2"/>
</dbReference>
<dbReference type="InterPro" id="IPR006103">
    <property type="entry name" value="Glyco_hydro_2_cat"/>
</dbReference>
<feature type="domain" description="Malectin" evidence="8">
    <location>
        <begin position="738"/>
        <end position="881"/>
    </location>
</feature>
<comment type="caution">
    <text evidence="10">The sequence shown here is derived from an EMBL/GenBank/DDBJ whole genome shotgun (WGS) entry which is preliminary data.</text>
</comment>
<dbReference type="InterPro" id="IPR051913">
    <property type="entry name" value="GH2_Domain-Containing"/>
</dbReference>
<dbReference type="EMBL" id="JBFNXR010000052">
    <property type="protein sequence ID" value="MEW9856379.1"/>
    <property type="molecule type" value="Genomic_DNA"/>
</dbReference>
<dbReference type="SUPFAM" id="SSF51445">
    <property type="entry name" value="(Trans)glycosidases"/>
    <property type="match status" value="1"/>
</dbReference>
<keyword evidence="4" id="KW-0732">Signal</keyword>
<dbReference type="Gene3D" id="2.60.120.430">
    <property type="entry name" value="Galactose-binding lectin"/>
    <property type="match status" value="1"/>
</dbReference>
<dbReference type="PANTHER" id="PTHR42732:SF1">
    <property type="entry name" value="BETA-MANNOSIDASE"/>
    <property type="match status" value="1"/>
</dbReference>
<evidence type="ECO:0000313" key="11">
    <source>
        <dbReference type="Proteomes" id="UP001556118"/>
    </source>
</evidence>
<evidence type="ECO:0000259" key="9">
    <source>
        <dbReference type="Pfam" id="PF16355"/>
    </source>
</evidence>
<feature type="domain" description="Glycosyl hydrolases family 2 sugar binding" evidence="7">
    <location>
        <begin position="43"/>
        <end position="205"/>
    </location>
</feature>
<evidence type="ECO:0000259" key="5">
    <source>
        <dbReference type="Pfam" id="PF00703"/>
    </source>
</evidence>
<dbReference type="InterPro" id="IPR006101">
    <property type="entry name" value="Glyco_hydro_2"/>
</dbReference>
<dbReference type="InterPro" id="IPR032311">
    <property type="entry name" value="DUF4982"/>
</dbReference>
<sequence>MTRTKLVGAAILLGLALPVGTTPAEAQSRQTVKSGAVRQAVPLNQGWRFHFNDSGSNPGEEVLQSGFDDSSWKPVSVPHSWNRIGGYGAKPSEPGNWQGIGWYRLSVEAPAAAPGMRQYLDFAAVSKIAEVWVNEQRVGGHEGAFARFRLDVTDAWKPGQRNLIVVRADNSKVEPGSATSEVIPLAGDFFVHGGIYRDVSLLQLPPVSIDPLDYGGPGVYARATSLTDELATVEVRTRLRNFADGRKVRLLTQVIDAAGRTIAREERSLNVARGASEAKADLSIRSPHRWNGRADPYLYTVRSTLMDGSIVLDSVEQPLGLRTFRFDADNGFFLNGQHLKLHGVSRHQDALRAGWALSPEQHAQDMALIEELGANTVRQAHYQHADEWSELADRAGMVVWAELPYVTSPSLKGDKGSAALWANAEHQLREQIRQNYNHPSIVMWSVGNEVDSAKGFGQKGEPPKPLALLQHLNAVAKQEDPGRPTTMADCCEGLSMIATAGEKLAGTTDLIGYNRYFGWYYPKPLEAAAQLGQTLDKLHAEHPKLPISLSEYGAGGAITQHSDDVKSGFVNFIGRPHPEEYQAWVHEQSWPVLAERDFVFASWVWAMFDFSSDLRGEGDSYDLNDKGLVTADRKARKDAFWFYKAAWSDAPALHIAGKRYVDRAYPVMDVKAYANAPAAQLSLNGRPLGTAACVNFVCEWKRVPLRPGPNKAVVTASVGGKTVRDTTVWNGPAANAGIRIDAGNLAGRVIQGKRFGSDTFVSGGTPMVLNMGSFGGRSLGPERSVQTSSPELFDYWREGEAFSYAVPAANGAWKVTLHLFEPKADTTRKALTVSANGEPVIENLDVASAAGGPLRELVREFPVTVSDGVLRLDFKTSGGKTSVAAIELTR</sequence>
<feature type="domain" description="Glycoside hydrolase family 2 immunoglobulin-like beta-sandwich" evidence="5">
    <location>
        <begin position="224"/>
        <end position="322"/>
    </location>
</feature>
<dbReference type="Pfam" id="PF02836">
    <property type="entry name" value="Glyco_hydro_2_C"/>
    <property type="match status" value="1"/>
</dbReference>
<dbReference type="InterPro" id="IPR017853">
    <property type="entry name" value="GH"/>
</dbReference>
<keyword evidence="2 10" id="KW-0378">Hydrolase</keyword>
<dbReference type="SUPFAM" id="SSF49303">
    <property type="entry name" value="beta-Galactosidase/glucuronidase domain"/>
    <property type="match status" value="1"/>
</dbReference>
<feature type="chain" id="PRO_5046043545" evidence="4">
    <location>
        <begin position="27"/>
        <end position="890"/>
    </location>
</feature>
<name>A0ABV3RFC5_9SPHN</name>
<comment type="similarity">
    <text evidence="1">Belongs to the glycosyl hydrolase 2 family.</text>
</comment>
<dbReference type="Pfam" id="PF16355">
    <property type="entry name" value="DUF4982"/>
    <property type="match status" value="1"/>
</dbReference>
<evidence type="ECO:0000259" key="7">
    <source>
        <dbReference type="Pfam" id="PF02837"/>
    </source>
</evidence>
<dbReference type="Gene3D" id="3.20.20.80">
    <property type="entry name" value="Glycosidases"/>
    <property type="match status" value="1"/>
</dbReference>